<dbReference type="AlphaFoldDB" id="A0A7W6JNY6"/>
<dbReference type="SMART" id="SM00645">
    <property type="entry name" value="Pept_C1"/>
    <property type="match status" value="1"/>
</dbReference>
<dbReference type="EMBL" id="JACIEH010000001">
    <property type="protein sequence ID" value="MBB4096821.1"/>
    <property type="molecule type" value="Genomic_DNA"/>
</dbReference>
<evidence type="ECO:0000313" key="3">
    <source>
        <dbReference type="Proteomes" id="UP000557392"/>
    </source>
</evidence>
<protein>
    <recommendedName>
        <fullName evidence="1">Peptidase C1A papain C-terminal domain-containing protein</fullName>
    </recommendedName>
</protein>
<dbReference type="RefSeq" id="WP_183993998.1">
    <property type="nucleotide sequence ID" value="NZ_JACIEH010000001.1"/>
</dbReference>
<dbReference type="InterPro" id="IPR000668">
    <property type="entry name" value="Peptidase_C1A_C"/>
</dbReference>
<comment type="caution">
    <text evidence="2">The sequence shown here is derived from an EMBL/GenBank/DDBJ whole genome shotgun (WGS) entry which is preliminary data.</text>
</comment>
<feature type="domain" description="Peptidase C1A papain C-terminal" evidence="1">
    <location>
        <begin position="2"/>
        <end position="210"/>
    </location>
</feature>
<dbReference type="GO" id="GO:0008234">
    <property type="term" value="F:cysteine-type peptidase activity"/>
    <property type="evidence" value="ECO:0007669"/>
    <property type="project" value="InterPro"/>
</dbReference>
<dbReference type="Gene3D" id="3.90.70.10">
    <property type="entry name" value="Cysteine proteinases"/>
    <property type="match status" value="1"/>
</dbReference>
<dbReference type="InterPro" id="IPR038765">
    <property type="entry name" value="Papain-like_cys_pep_sf"/>
</dbReference>
<dbReference type="CDD" id="cd02619">
    <property type="entry name" value="Peptidase_C1"/>
    <property type="match status" value="1"/>
</dbReference>
<dbReference type="GO" id="GO:0006508">
    <property type="term" value="P:proteolysis"/>
    <property type="evidence" value="ECO:0007669"/>
    <property type="project" value="InterPro"/>
</dbReference>
<dbReference type="Proteomes" id="UP000557392">
    <property type="component" value="Unassembled WGS sequence"/>
</dbReference>
<gene>
    <name evidence="2" type="ORF">GGR46_000354</name>
</gene>
<dbReference type="PROSITE" id="PS00639">
    <property type="entry name" value="THIOL_PROTEASE_HIS"/>
    <property type="match status" value="1"/>
</dbReference>
<organism evidence="2 3">
    <name type="scientific">Sphingomonas kyeonggiensis</name>
    <dbReference type="NCBI Taxonomy" id="1268553"/>
    <lineage>
        <taxon>Bacteria</taxon>
        <taxon>Pseudomonadati</taxon>
        <taxon>Pseudomonadota</taxon>
        <taxon>Alphaproteobacteria</taxon>
        <taxon>Sphingomonadales</taxon>
        <taxon>Sphingomonadaceae</taxon>
        <taxon>Sphingomonas</taxon>
    </lineage>
</organism>
<sequence length="212" mass="23054">MIRAVRDLRPTLLAVRSQGNRPTCLAFATSAANENLARVDEHLSVEYLYFHAVSRTPGASPHAGTTMEAAAEALMHDGQPVEAHWPYLDTIPAGWAPPSLAVQSFRGALSVGRLTFDEIVAELDAERPVVLGLLISDAFYVPDADGRVVAEAGDIVRGGHALLAIGHGADRDGRFLLVRNSWGIDWGLNGHAWLRQDYVEHHLHQTAAIVMR</sequence>
<dbReference type="Pfam" id="PF00112">
    <property type="entry name" value="Peptidase_C1"/>
    <property type="match status" value="1"/>
</dbReference>
<evidence type="ECO:0000259" key="1">
    <source>
        <dbReference type="SMART" id="SM00645"/>
    </source>
</evidence>
<accession>A0A7W6JNY6</accession>
<reference evidence="2 3" key="1">
    <citation type="submission" date="2020-08" db="EMBL/GenBank/DDBJ databases">
        <title>Genomic Encyclopedia of Type Strains, Phase IV (KMG-IV): sequencing the most valuable type-strain genomes for metagenomic binning, comparative biology and taxonomic classification.</title>
        <authorList>
            <person name="Goeker M."/>
        </authorList>
    </citation>
    <scope>NUCLEOTIDE SEQUENCE [LARGE SCALE GENOMIC DNA]</scope>
    <source>
        <strain evidence="2 3">DSM 101806</strain>
    </source>
</reference>
<proteinExistence type="predicted"/>
<keyword evidence="3" id="KW-1185">Reference proteome</keyword>
<dbReference type="SUPFAM" id="SSF54001">
    <property type="entry name" value="Cysteine proteinases"/>
    <property type="match status" value="1"/>
</dbReference>
<evidence type="ECO:0000313" key="2">
    <source>
        <dbReference type="EMBL" id="MBB4096821.1"/>
    </source>
</evidence>
<name>A0A7W6JNY6_9SPHN</name>
<dbReference type="InterPro" id="IPR025660">
    <property type="entry name" value="Pept_his_AS"/>
</dbReference>